<organism evidence="2 3">
    <name type="scientific">Erythroxylum novogranatense</name>
    <dbReference type="NCBI Taxonomy" id="1862640"/>
    <lineage>
        <taxon>Eukaryota</taxon>
        <taxon>Viridiplantae</taxon>
        <taxon>Streptophyta</taxon>
        <taxon>Embryophyta</taxon>
        <taxon>Tracheophyta</taxon>
        <taxon>Spermatophyta</taxon>
        <taxon>Magnoliopsida</taxon>
        <taxon>eudicotyledons</taxon>
        <taxon>Gunneridae</taxon>
        <taxon>Pentapetalae</taxon>
        <taxon>rosids</taxon>
        <taxon>fabids</taxon>
        <taxon>Malpighiales</taxon>
        <taxon>Erythroxylaceae</taxon>
        <taxon>Erythroxylum</taxon>
    </lineage>
</organism>
<name>A0AAV8TFD7_9ROSI</name>
<proteinExistence type="predicted"/>
<dbReference type="Proteomes" id="UP001159364">
    <property type="component" value="Linkage Group LG05"/>
</dbReference>
<keyword evidence="3" id="KW-1185">Reference proteome</keyword>
<feature type="region of interest" description="Disordered" evidence="1">
    <location>
        <begin position="125"/>
        <end position="150"/>
    </location>
</feature>
<sequence>MSGDNFSIGVPKTRGVLEDLTNRPVRRKFSLISDGLGHKSGDGHGENVGKETEDSRFPKQVCVDLMKEKCKTKLGVDIGNLEKKQHCKVSHEKILSLDSRDQIEIKESELVCDSLELVKGCASRDSCASSGSIATSSGQSKKRSDEEVGLTSDATTSNLIRQWFTTVHSGPGDLKDHSVVNLATSNCDSVEWSKLPESQESISFGFTRCTTLKSDDYANPSKGADLLKACSCSCCLKAAYMWSDLHYQDIKGRIAVLRKSQKEASIMINKFSKGKQSDAQGQGKSRKSVKLESDLTDQWRSLFHYMDGIFGHESNQLEAKFVSLRDLRETCKTDLERITGLPSDKT</sequence>
<evidence type="ECO:0000256" key="1">
    <source>
        <dbReference type="SAM" id="MobiDB-lite"/>
    </source>
</evidence>
<dbReference type="PANTHER" id="PTHR33924:SF1">
    <property type="entry name" value="DNA-DIRECTED RNA POLYMERASE SUBUNIT BETA"/>
    <property type="match status" value="1"/>
</dbReference>
<dbReference type="PANTHER" id="PTHR33924">
    <property type="entry name" value="CATION-TRANSPORTING ATPASE"/>
    <property type="match status" value="1"/>
</dbReference>
<comment type="caution">
    <text evidence="2">The sequence shown here is derived from an EMBL/GenBank/DDBJ whole genome shotgun (WGS) entry which is preliminary data.</text>
</comment>
<feature type="compositionally biased region" description="Low complexity" evidence="1">
    <location>
        <begin position="126"/>
        <end position="139"/>
    </location>
</feature>
<evidence type="ECO:0000313" key="3">
    <source>
        <dbReference type="Proteomes" id="UP001159364"/>
    </source>
</evidence>
<dbReference type="AlphaFoldDB" id="A0AAV8TFD7"/>
<accession>A0AAV8TFD7</accession>
<gene>
    <name evidence="2" type="ORF">K2173_014634</name>
</gene>
<protein>
    <submittedName>
        <fullName evidence="2">Uncharacterized protein</fullName>
    </submittedName>
</protein>
<reference evidence="2 3" key="1">
    <citation type="submission" date="2021-09" db="EMBL/GenBank/DDBJ databases">
        <title>Genomic insights and catalytic innovation underlie evolution of tropane alkaloids biosynthesis.</title>
        <authorList>
            <person name="Wang Y.-J."/>
            <person name="Tian T."/>
            <person name="Huang J.-P."/>
            <person name="Huang S.-X."/>
        </authorList>
    </citation>
    <scope>NUCLEOTIDE SEQUENCE [LARGE SCALE GENOMIC DNA]</scope>
    <source>
        <strain evidence="2">KIB-2018</strain>
        <tissue evidence="2">Leaf</tissue>
    </source>
</reference>
<dbReference type="EMBL" id="JAIWQS010000005">
    <property type="protein sequence ID" value="KAJ8765512.1"/>
    <property type="molecule type" value="Genomic_DNA"/>
</dbReference>
<evidence type="ECO:0000313" key="2">
    <source>
        <dbReference type="EMBL" id="KAJ8765512.1"/>
    </source>
</evidence>